<dbReference type="EMBL" id="JACEIK010081240">
    <property type="protein sequence ID" value="MCE5167333.1"/>
    <property type="molecule type" value="Genomic_DNA"/>
</dbReference>
<keyword evidence="3" id="KW-1185">Reference proteome</keyword>
<protein>
    <submittedName>
        <fullName evidence="2">Uncharacterized protein</fullName>
    </submittedName>
</protein>
<proteinExistence type="predicted"/>
<gene>
    <name evidence="2" type="ORF">HAX54_048802</name>
</gene>
<comment type="caution">
    <text evidence="2">The sequence shown here is derived from an EMBL/GenBank/DDBJ whole genome shotgun (WGS) entry which is preliminary data.</text>
</comment>
<evidence type="ECO:0000313" key="3">
    <source>
        <dbReference type="Proteomes" id="UP000823775"/>
    </source>
</evidence>
<feature type="non-terminal residue" evidence="2">
    <location>
        <position position="1"/>
    </location>
</feature>
<sequence>SEVRGESLGVVGLTVRGYRGCFRRRGAEERRREGRRIGRRDRVAVGRLWRATVKGRGRRDGTGGGYSGTGSPMGRTGRGRDGATVCGYCCFGEGELRRR</sequence>
<evidence type="ECO:0000313" key="2">
    <source>
        <dbReference type="EMBL" id="MCE5167333.1"/>
    </source>
</evidence>
<dbReference type="Proteomes" id="UP000823775">
    <property type="component" value="Unassembled WGS sequence"/>
</dbReference>
<accession>A0ABS8Y9U6</accession>
<feature type="region of interest" description="Disordered" evidence="1">
    <location>
        <begin position="54"/>
        <end position="79"/>
    </location>
</feature>
<name>A0ABS8Y9U6_DATST</name>
<evidence type="ECO:0000256" key="1">
    <source>
        <dbReference type="SAM" id="MobiDB-lite"/>
    </source>
</evidence>
<reference evidence="2 3" key="1">
    <citation type="journal article" date="2021" name="BMC Genomics">
        <title>Datura genome reveals duplications of psychoactive alkaloid biosynthetic genes and high mutation rate following tissue culture.</title>
        <authorList>
            <person name="Rajewski A."/>
            <person name="Carter-House D."/>
            <person name="Stajich J."/>
            <person name="Litt A."/>
        </authorList>
    </citation>
    <scope>NUCLEOTIDE SEQUENCE [LARGE SCALE GENOMIC DNA]</scope>
    <source>
        <strain evidence="2">AR-01</strain>
    </source>
</reference>
<organism evidence="2 3">
    <name type="scientific">Datura stramonium</name>
    <name type="common">Jimsonweed</name>
    <name type="synonym">Common thornapple</name>
    <dbReference type="NCBI Taxonomy" id="4076"/>
    <lineage>
        <taxon>Eukaryota</taxon>
        <taxon>Viridiplantae</taxon>
        <taxon>Streptophyta</taxon>
        <taxon>Embryophyta</taxon>
        <taxon>Tracheophyta</taxon>
        <taxon>Spermatophyta</taxon>
        <taxon>Magnoliopsida</taxon>
        <taxon>eudicotyledons</taxon>
        <taxon>Gunneridae</taxon>
        <taxon>Pentapetalae</taxon>
        <taxon>asterids</taxon>
        <taxon>lamiids</taxon>
        <taxon>Solanales</taxon>
        <taxon>Solanaceae</taxon>
        <taxon>Solanoideae</taxon>
        <taxon>Datureae</taxon>
        <taxon>Datura</taxon>
    </lineage>
</organism>